<name>A0A1F8DMC2_9BACT</name>
<dbReference type="AlphaFoldDB" id="A0A1F8DMC2"/>
<evidence type="ECO:0000313" key="1">
    <source>
        <dbReference type="EMBL" id="OGM89586.1"/>
    </source>
</evidence>
<organism evidence="1 2">
    <name type="scientific">Candidatus Wolfebacteria bacterium GWA1_42_9</name>
    <dbReference type="NCBI Taxonomy" id="1802553"/>
    <lineage>
        <taxon>Bacteria</taxon>
        <taxon>Candidatus Wolfeibacteriota</taxon>
    </lineage>
</organism>
<gene>
    <name evidence="1" type="ORF">A2108_01155</name>
</gene>
<comment type="caution">
    <text evidence="1">The sequence shown here is derived from an EMBL/GenBank/DDBJ whole genome shotgun (WGS) entry which is preliminary data.</text>
</comment>
<protein>
    <submittedName>
        <fullName evidence="1">Uncharacterized protein</fullName>
    </submittedName>
</protein>
<sequence>MSNDWELKNLPSFDSDLEKYQIVGENFDKWLGDFKKAPHKLKNAHALRGVLKYHWTAHFNSEVLTYTVIYFICWGKEENCFKKKVKVNSGNVNSLRHSCEANKGKVFLMRIIPHKDNYKF</sequence>
<dbReference type="EMBL" id="MGIN01000018">
    <property type="protein sequence ID" value="OGM89586.1"/>
    <property type="molecule type" value="Genomic_DNA"/>
</dbReference>
<accession>A0A1F8DMC2</accession>
<proteinExistence type="predicted"/>
<reference evidence="1 2" key="1">
    <citation type="journal article" date="2016" name="Nat. Commun.">
        <title>Thousands of microbial genomes shed light on interconnected biogeochemical processes in an aquifer system.</title>
        <authorList>
            <person name="Anantharaman K."/>
            <person name="Brown C.T."/>
            <person name="Hug L.A."/>
            <person name="Sharon I."/>
            <person name="Castelle C.J."/>
            <person name="Probst A.J."/>
            <person name="Thomas B.C."/>
            <person name="Singh A."/>
            <person name="Wilkins M.J."/>
            <person name="Karaoz U."/>
            <person name="Brodie E.L."/>
            <person name="Williams K.H."/>
            <person name="Hubbard S.S."/>
            <person name="Banfield J.F."/>
        </authorList>
    </citation>
    <scope>NUCLEOTIDE SEQUENCE [LARGE SCALE GENOMIC DNA]</scope>
</reference>
<evidence type="ECO:0000313" key="2">
    <source>
        <dbReference type="Proteomes" id="UP000178303"/>
    </source>
</evidence>
<dbReference type="Proteomes" id="UP000178303">
    <property type="component" value="Unassembled WGS sequence"/>
</dbReference>